<sequence>MLMKRMYNWIHILRQAAVIGMMLVLFLSQTACTASGSKKGNAMVPGSSITPAPTVNKDIKGDGENPTFTGVLSLQDFSGFKMRFVDINSGTEYEVPYSGGTDIQDAYGKVKAASTMDVGGIYDVYVDKKGKAAKIYGSSNSWVRYDVSGITVDESSRKISIGASNMVYESYTVVLSGDERISIAQLVDQDKMVIRGIGDKVYSVEVTDGHGYLKVTGTDALNGGYISIGNRQLLGITRDMLVTAPVGTFTVNVRNGSLSASKTVTISKDATTTVDFSEVQTDPVKTGAVNFSVTPSGAVMSIDGTEVDYSSPVSLTYGTHRIKLVANNYQEYSEIINVNSAYVTKVIDMTSSGTSTSTAADNTSGYKVSITAPKGAVLYVNSEYIGTVPCSFDKSSGKKTITLSQNGYNTVSYTISIANTAGDLTYAFPEMISGGTQETTTQVQVPTVTPATTKSSTKQSTKRR</sequence>
<dbReference type="KEGG" id="eel:EUBELI_00078"/>
<dbReference type="eggNOG" id="ENOG502Z9II">
    <property type="taxonomic scope" value="Bacteria"/>
</dbReference>
<dbReference type="Pfam" id="PF08308">
    <property type="entry name" value="PEGA"/>
    <property type="match status" value="2"/>
</dbReference>
<organism evidence="3 4">
    <name type="scientific">Lachnospira eligens (strain ATCC 27750 / DSM 3376 / VPI C15-48 / C15-B4)</name>
    <name type="common">Eubacterium eligens</name>
    <dbReference type="NCBI Taxonomy" id="515620"/>
    <lineage>
        <taxon>Bacteria</taxon>
        <taxon>Bacillati</taxon>
        <taxon>Bacillota</taxon>
        <taxon>Clostridia</taxon>
        <taxon>Lachnospirales</taxon>
        <taxon>Lachnospiraceae</taxon>
        <taxon>Lachnospira</taxon>
    </lineage>
</organism>
<feature type="region of interest" description="Disordered" evidence="1">
    <location>
        <begin position="437"/>
        <end position="464"/>
    </location>
</feature>
<keyword evidence="4" id="KW-1185">Reference proteome</keyword>
<dbReference type="HOGENOM" id="CLU_034071_0_0_9"/>
<dbReference type="Proteomes" id="UP000001476">
    <property type="component" value="Chromosome"/>
</dbReference>
<gene>
    <name evidence="3" type="ordered locus">EUBELI_00078</name>
</gene>
<feature type="domain" description="PEGA" evidence="2">
    <location>
        <begin position="371"/>
        <end position="418"/>
    </location>
</feature>
<proteinExistence type="predicted"/>
<name>C4Z1E1_LACE2</name>
<reference evidence="3 4" key="1">
    <citation type="journal article" date="2009" name="Proc. Natl. Acad. Sci. U.S.A.">
        <title>Characterizing a model human gut microbiota composed of members of its two dominant bacterial phyla.</title>
        <authorList>
            <person name="Mahowald M.A."/>
            <person name="Rey F.E."/>
            <person name="Seedorf H."/>
            <person name="Turnbaugh P.J."/>
            <person name="Fulton R.S."/>
            <person name="Wollam A."/>
            <person name="Shah N."/>
            <person name="Wang C."/>
            <person name="Magrini V."/>
            <person name="Wilson R.K."/>
            <person name="Cantarel B.L."/>
            <person name="Coutinho P.M."/>
            <person name="Henrissat B."/>
            <person name="Crock L.W."/>
            <person name="Russell A."/>
            <person name="Verberkmoes N.C."/>
            <person name="Hettich R.L."/>
            <person name="Gordon J.I."/>
        </authorList>
    </citation>
    <scope>NUCLEOTIDE SEQUENCE [LARGE SCALE GENOMIC DNA]</scope>
    <source>
        <strain evidence="4">ATCC 27750 / DSM 3376 / VPI C15-48 / C15-B4</strain>
    </source>
</reference>
<evidence type="ECO:0000313" key="3">
    <source>
        <dbReference type="EMBL" id="ACR71115.1"/>
    </source>
</evidence>
<accession>C4Z1E1</accession>
<dbReference type="PANTHER" id="PTHR36194:SF1">
    <property type="entry name" value="S-LAYER-LIKE PROTEIN"/>
    <property type="match status" value="1"/>
</dbReference>
<evidence type="ECO:0000259" key="2">
    <source>
        <dbReference type="Pfam" id="PF08308"/>
    </source>
</evidence>
<dbReference type="EMBL" id="CP001104">
    <property type="protein sequence ID" value="ACR71115.1"/>
    <property type="molecule type" value="Genomic_DNA"/>
</dbReference>
<dbReference type="AlphaFoldDB" id="C4Z1E1"/>
<evidence type="ECO:0000256" key="1">
    <source>
        <dbReference type="SAM" id="MobiDB-lite"/>
    </source>
</evidence>
<dbReference type="PANTHER" id="PTHR36194">
    <property type="entry name" value="S-LAYER-LIKE PROTEIN"/>
    <property type="match status" value="1"/>
</dbReference>
<feature type="region of interest" description="Disordered" evidence="1">
    <location>
        <begin position="38"/>
        <end position="60"/>
    </location>
</feature>
<feature type="domain" description="PEGA" evidence="2">
    <location>
        <begin position="294"/>
        <end position="346"/>
    </location>
</feature>
<protein>
    <recommendedName>
        <fullName evidence="2">PEGA domain-containing protein</fullName>
    </recommendedName>
</protein>
<evidence type="ECO:0000313" key="4">
    <source>
        <dbReference type="Proteomes" id="UP000001476"/>
    </source>
</evidence>
<dbReference type="STRING" id="515620.EUBELI_00078"/>
<dbReference type="InterPro" id="IPR013229">
    <property type="entry name" value="PEGA"/>
</dbReference>